<accession>A0A076EN36</accession>
<evidence type="ECO:0008006" key="3">
    <source>
        <dbReference type="Google" id="ProtNLM"/>
    </source>
</evidence>
<name>A0A076EN36_RHOOP</name>
<dbReference type="RefSeq" id="WP_037244838.1">
    <property type="nucleotide sequence ID" value="NZ_CP008947.1"/>
</dbReference>
<dbReference type="EMBL" id="CP008947">
    <property type="protein sequence ID" value="AII04819.1"/>
    <property type="molecule type" value="Genomic_DNA"/>
</dbReference>
<evidence type="ECO:0000313" key="2">
    <source>
        <dbReference type="Proteomes" id="UP000028488"/>
    </source>
</evidence>
<gene>
    <name evidence="1" type="ORF">EP51_09485</name>
</gene>
<sequence>MCAAELSVEYFAGQAEFREWLGAHHDSSPGIWLKMAKKGSAHSSINYDQALEVALCYGWIDSQVRRVDDDFFVQRFTPRSSRSPWSKRNREFAEKLAEAGLLEPAGAAEVERARADGRWDRAYAGQKAAQIPQDFLDALAQNPEAEAFYATLDSHNRYAVYYRLQDATRPETRARRIEKFVQQLSERRKFHD</sequence>
<dbReference type="AlphaFoldDB" id="A0A076EN36"/>
<dbReference type="Proteomes" id="UP000028488">
    <property type="component" value="Chromosome"/>
</dbReference>
<proteinExistence type="predicted"/>
<protein>
    <recommendedName>
        <fullName evidence="3">Bacteriocin-protection protein</fullName>
    </recommendedName>
</protein>
<reference evidence="1 2" key="1">
    <citation type="submission" date="2014-07" db="EMBL/GenBank/DDBJ databases">
        <title>Genome Sequence of Rhodococcus opacus Strain R7, a Biodegrader of Mono- and Polycyclic Aromatic Hydrocarbons.</title>
        <authorList>
            <person name="Di Gennaro P."/>
            <person name="Zampolli J."/>
            <person name="Presti I."/>
            <person name="Cappelletti M."/>
            <person name="D'Ursi P."/>
            <person name="Orro A."/>
            <person name="Mezzelani A."/>
            <person name="Milanesi L."/>
        </authorList>
    </citation>
    <scope>NUCLEOTIDE SEQUENCE [LARGE SCALE GENOMIC DNA]</scope>
    <source>
        <strain evidence="1 2">R7</strain>
    </source>
</reference>
<dbReference type="Pfam" id="PF13376">
    <property type="entry name" value="OmdA"/>
    <property type="match status" value="1"/>
</dbReference>
<organism evidence="1 2">
    <name type="scientific">Rhodococcus opacus</name>
    <name type="common">Nocardia opaca</name>
    <dbReference type="NCBI Taxonomy" id="37919"/>
    <lineage>
        <taxon>Bacteria</taxon>
        <taxon>Bacillati</taxon>
        <taxon>Actinomycetota</taxon>
        <taxon>Actinomycetes</taxon>
        <taxon>Mycobacteriales</taxon>
        <taxon>Nocardiaceae</taxon>
        <taxon>Rhodococcus</taxon>
    </lineage>
</organism>
<evidence type="ECO:0000313" key="1">
    <source>
        <dbReference type="EMBL" id="AII04819.1"/>
    </source>
</evidence>
<dbReference type="eggNOG" id="COG4430">
    <property type="taxonomic scope" value="Bacteria"/>
</dbReference>